<dbReference type="SUPFAM" id="SSF52172">
    <property type="entry name" value="CheY-like"/>
    <property type="match status" value="1"/>
</dbReference>
<dbReference type="CDD" id="cd00038">
    <property type="entry name" value="CAP_ED"/>
    <property type="match status" value="1"/>
</dbReference>
<name>A0ABT6DMK4_9BACT</name>
<evidence type="ECO:0000313" key="2">
    <source>
        <dbReference type="EMBL" id="MDG0818097.1"/>
    </source>
</evidence>
<reference evidence="2" key="1">
    <citation type="submission" date="2022-08" db="EMBL/GenBank/DDBJ databases">
        <title>Novel Bdellovibrio Species Isolated from Svalbard: Designation Bdellovibrio svalbardensis.</title>
        <authorList>
            <person name="Mitchell R.J."/>
            <person name="Choi S.Y."/>
        </authorList>
    </citation>
    <scope>NUCLEOTIDE SEQUENCE</scope>
    <source>
        <strain evidence="2">PAP01</strain>
    </source>
</reference>
<dbReference type="Gene3D" id="2.60.120.10">
    <property type="entry name" value="Jelly Rolls"/>
    <property type="match status" value="1"/>
</dbReference>
<proteinExistence type="predicted"/>
<dbReference type="PANTHER" id="PTHR24567:SF74">
    <property type="entry name" value="HTH-TYPE TRANSCRIPTIONAL REGULATOR ARCR"/>
    <property type="match status" value="1"/>
</dbReference>
<dbReference type="InterPro" id="IPR014710">
    <property type="entry name" value="RmlC-like_jellyroll"/>
</dbReference>
<dbReference type="Proteomes" id="UP001152321">
    <property type="component" value="Unassembled WGS sequence"/>
</dbReference>
<feature type="domain" description="Cyclic nucleotide-binding" evidence="1">
    <location>
        <begin position="140"/>
        <end position="239"/>
    </location>
</feature>
<keyword evidence="3" id="KW-1185">Reference proteome</keyword>
<dbReference type="InterPro" id="IPR011006">
    <property type="entry name" value="CheY-like_superfamily"/>
</dbReference>
<accession>A0ABT6DMK4</accession>
<protein>
    <submittedName>
        <fullName evidence="2">Cyclic nucleotide-binding domain-containing protein</fullName>
    </submittedName>
</protein>
<dbReference type="InterPro" id="IPR050397">
    <property type="entry name" value="Env_Response_Regulators"/>
</dbReference>
<dbReference type="SMART" id="SM00100">
    <property type="entry name" value="cNMP"/>
    <property type="match status" value="1"/>
</dbReference>
<dbReference type="SUPFAM" id="SSF51206">
    <property type="entry name" value="cAMP-binding domain-like"/>
    <property type="match status" value="1"/>
</dbReference>
<comment type="caution">
    <text evidence="2">The sequence shown here is derived from an EMBL/GenBank/DDBJ whole genome shotgun (WGS) entry which is preliminary data.</text>
</comment>
<sequence length="252" mass="28030">MTDPDQKRIFLIASANEKLIHFLDSSIKGNVQNVTIFTAADGIEALFKAENVFPHVLIIDPGIAKMNAFDLAGSLLRRKERLSVIFLSPVPETDHFVDEVVTGQVQYLTSLEDQHLVKNCFLKALDWVFAGTSTSYRLRFLNTGDILLREGAKGDYVYLVKTGSLRAYKNDGEKEIELGLIQPGEFVGEMAYINGEARSATVSCLTPCELIEMPIGNLDVVLFSKPAWSKALMKTLSKRLKKSNEERGPSED</sequence>
<dbReference type="InterPro" id="IPR000595">
    <property type="entry name" value="cNMP-bd_dom"/>
</dbReference>
<dbReference type="Pfam" id="PF00027">
    <property type="entry name" value="cNMP_binding"/>
    <property type="match status" value="1"/>
</dbReference>
<gene>
    <name evidence="2" type="ORF">NWE73_17070</name>
</gene>
<dbReference type="EMBL" id="JANRMI010000006">
    <property type="protein sequence ID" value="MDG0818097.1"/>
    <property type="molecule type" value="Genomic_DNA"/>
</dbReference>
<dbReference type="Gene3D" id="3.40.50.2300">
    <property type="match status" value="1"/>
</dbReference>
<evidence type="ECO:0000259" key="1">
    <source>
        <dbReference type="PROSITE" id="PS50042"/>
    </source>
</evidence>
<organism evidence="2 3">
    <name type="scientific">Bdellovibrio svalbardensis</name>
    <dbReference type="NCBI Taxonomy" id="2972972"/>
    <lineage>
        <taxon>Bacteria</taxon>
        <taxon>Pseudomonadati</taxon>
        <taxon>Bdellovibrionota</taxon>
        <taxon>Bdellovibrionia</taxon>
        <taxon>Bdellovibrionales</taxon>
        <taxon>Pseudobdellovibrionaceae</taxon>
        <taxon>Bdellovibrio</taxon>
    </lineage>
</organism>
<dbReference type="PROSITE" id="PS50042">
    <property type="entry name" value="CNMP_BINDING_3"/>
    <property type="match status" value="1"/>
</dbReference>
<dbReference type="RefSeq" id="WP_277579572.1">
    <property type="nucleotide sequence ID" value="NZ_JANRMI010000006.1"/>
</dbReference>
<dbReference type="PANTHER" id="PTHR24567">
    <property type="entry name" value="CRP FAMILY TRANSCRIPTIONAL REGULATORY PROTEIN"/>
    <property type="match status" value="1"/>
</dbReference>
<dbReference type="InterPro" id="IPR018490">
    <property type="entry name" value="cNMP-bd_dom_sf"/>
</dbReference>
<evidence type="ECO:0000313" key="3">
    <source>
        <dbReference type="Proteomes" id="UP001152321"/>
    </source>
</evidence>